<evidence type="ECO:0000256" key="1">
    <source>
        <dbReference type="SAM" id="MobiDB-lite"/>
    </source>
</evidence>
<organism evidence="3 4">
    <name type="scientific">Spirosoma endbachense</name>
    <dbReference type="NCBI Taxonomy" id="2666025"/>
    <lineage>
        <taxon>Bacteria</taxon>
        <taxon>Pseudomonadati</taxon>
        <taxon>Bacteroidota</taxon>
        <taxon>Cytophagia</taxon>
        <taxon>Cytophagales</taxon>
        <taxon>Cytophagaceae</taxon>
        <taxon>Spirosoma</taxon>
    </lineage>
</organism>
<dbReference type="EMBL" id="CP045997">
    <property type="protein sequence ID" value="QHV95604.1"/>
    <property type="molecule type" value="Genomic_DNA"/>
</dbReference>
<evidence type="ECO:0000259" key="2">
    <source>
        <dbReference type="Pfam" id="PF03432"/>
    </source>
</evidence>
<evidence type="ECO:0000313" key="4">
    <source>
        <dbReference type="Proteomes" id="UP000464577"/>
    </source>
</evidence>
<dbReference type="Proteomes" id="UP000464577">
    <property type="component" value="Chromosome"/>
</dbReference>
<keyword evidence="4" id="KW-1185">Reference proteome</keyword>
<dbReference type="RefSeq" id="WP_162386013.1">
    <property type="nucleotide sequence ID" value="NZ_CP045997.1"/>
</dbReference>
<evidence type="ECO:0000313" key="3">
    <source>
        <dbReference type="EMBL" id="QHV95604.1"/>
    </source>
</evidence>
<feature type="domain" description="MobA/VirD2-like nuclease" evidence="2">
    <location>
        <begin position="17"/>
        <end position="151"/>
    </location>
</feature>
<name>A0A6P1VSL7_9BACT</name>
<feature type="region of interest" description="Disordered" evidence="1">
    <location>
        <begin position="158"/>
        <end position="187"/>
    </location>
</feature>
<reference evidence="3 4" key="1">
    <citation type="submission" date="2019-11" db="EMBL/GenBank/DDBJ databases">
        <title>Spirosoma endbachense sp. nov., isolated from a natural salt meadow.</title>
        <authorList>
            <person name="Rojas J."/>
            <person name="Ambika Manirajan B."/>
            <person name="Ratering S."/>
            <person name="Suarez C."/>
            <person name="Geissler-Plaum R."/>
            <person name="Schnell S."/>
        </authorList>
    </citation>
    <scope>NUCLEOTIDE SEQUENCE [LARGE SCALE GENOMIC DNA]</scope>
    <source>
        <strain evidence="3 4">I-24</strain>
    </source>
</reference>
<proteinExistence type="predicted"/>
<gene>
    <name evidence="3" type="ORF">GJR95_11575</name>
</gene>
<sequence>MVIRLTVGTQIGGALRYNEQKVVQKQAHVLGATGFANNELAEKSLRYAANVLESQAKKNANVKKPTLHFSLSLHPTEQVSDDKFKAMAHQFMAEMGYQHQPYMVYRHHDTAHPHIHIVTTCVDETGHKVNDSFIKRRTNAVRQQLELRFGLIKAQGRGKGKTTEQIRQARPVQADEVTPGQAQPTRGFDRKDQLEAILRETFQQATFNNLDEYRALLKKQHIHTVLHQSSVAGKALRGISYQFTDEAGKPATPRIKASEIGTWATWKEIEKQFGKRGQQQGQDPSTQLTYEKYKVLASILSDDLRAYKKQQYIYYDSALLENFPTAAMQARLQAITQHKLSEGELNEAVRRFEAYKRAQLPDIIKKEQLAFTRTMETYTQIASEIRGSAQNKNDFFSALSVEITVDGWITSPTNRHVAYPIGRAALERIQTGDGPELTMPTLYSRGERTVMLLSQSKKPFKESYYDVRADHLQRILKPERMSSIHAQLNANYVARLLADGPVLGVDQVRYFYQRGIVLDPPQLATGKTDNESAFTIRYHQAPHQAAVAAGKMFEKQIPHLHVEHWQKGLSTEAGRYMVALVQLIDQVKRGQEKNGNEKSNDLAFLRERIHHCDPALVMFSDEDLVSVLEKRSLQGKGWIKQTDLESKQDTNAYMNESALYTSLLNIRAIDVFGYEQTGKYKNVGKGIKKRDKGREL</sequence>
<dbReference type="Pfam" id="PF03432">
    <property type="entry name" value="Relaxase"/>
    <property type="match status" value="1"/>
</dbReference>
<dbReference type="KEGG" id="senf:GJR95_11575"/>
<accession>A0A6P1VSL7</accession>
<dbReference type="InterPro" id="IPR005094">
    <property type="entry name" value="Endonuclease_MobA/VirD2"/>
</dbReference>
<protein>
    <submittedName>
        <fullName evidence="3">Relaxase/mobilization nuclease domain-containing protein</fullName>
    </submittedName>
</protein>
<dbReference type="AlphaFoldDB" id="A0A6P1VSL7"/>